<sequence length="118" mass="13063">HCMKNTDKDSVFLHEKNPKSSCVYPIDVTVNKLSFTRSCTSSQQLHGSLLYPYKIHICHLTFIHFVITIDHINLHTTAMRMNLSSHQSATPSGIKVVSLLSNSSLAVGDPSEAMASYS</sequence>
<feature type="non-terminal residue" evidence="1">
    <location>
        <position position="1"/>
    </location>
</feature>
<organism evidence="1 2">
    <name type="scientific">Adiantum capillus-veneris</name>
    <name type="common">Maidenhair fern</name>
    <dbReference type="NCBI Taxonomy" id="13818"/>
    <lineage>
        <taxon>Eukaryota</taxon>
        <taxon>Viridiplantae</taxon>
        <taxon>Streptophyta</taxon>
        <taxon>Embryophyta</taxon>
        <taxon>Tracheophyta</taxon>
        <taxon>Polypodiopsida</taxon>
        <taxon>Polypodiidae</taxon>
        <taxon>Polypodiales</taxon>
        <taxon>Pteridineae</taxon>
        <taxon>Pteridaceae</taxon>
        <taxon>Vittarioideae</taxon>
        <taxon>Adiantum</taxon>
    </lineage>
</organism>
<comment type="caution">
    <text evidence="1">The sequence shown here is derived from an EMBL/GenBank/DDBJ whole genome shotgun (WGS) entry which is preliminary data.</text>
</comment>
<accession>A0A9D4USC1</accession>
<gene>
    <name evidence="1" type="ORF">GOP47_0013080</name>
</gene>
<evidence type="ECO:0000313" key="2">
    <source>
        <dbReference type="Proteomes" id="UP000886520"/>
    </source>
</evidence>
<protein>
    <submittedName>
        <fullName evidence="1">Uncharacterized protein</fullName>
    </submittedName>
</protein>
<keyword evidence="2" id="KW-1185">Reference proteome</keyword>
<dbReference type="Proteomes" id="UP000886520">
    <property type="component" value="Chromosome 12"/>
</dbReference>
<name>A0A9D4USC1_ADICA</name>
<dbReference type="AlphaFoldDB" id="A0A9D4USC1"/>
<evidence type="ECO:0000313" key="1">
    <source>
        <dbReference type="EMBL" id="KAI5072974.1"/>
    </source>
</evidence>
<dbReference type="EMBL" id="JABFUD020000012">
    <property type="protein sequence ID" value="KAI5072974.1"/>
    <property type="molecule type" value="Genomic_DNA"/>
</dbReference>
<reference evidence="1" key="1">
    <citation type="submission" date="2021-01" db="EMBL/GenBank/DDBJ databases">
        <title>Adiantum capillus-veneris genome.</title>
        <authorList>
            <person name="Fang Y."/>
            <person name="Liao Q."/>
        </authorList>
    </citation>
    <scope>NUCLEOTIDE SEQUENCE</scope>
    <source>
        <strain evidence="1">H3</strain>
        <tissue evidence="1">Leaf</tissue>
    </source>
</reference>
<proteinExistence type="predicted"/>